<organism evidence="3 5">
    <name type="scientific">Xenorhabdus ehlersii</name>
    <dbReference type="NCBI Taxonomy" id="290111"/>
    <lineage>
        <taxon>Bacteria</taxon>
        <taxon>Pseudomonadati</taxon>
        <taxon>Pseudomonadota</taxon>
        <taxon>Gammaproteobacteria</taxon>
        <taxon>Enterobacterales</taxon>
        <taxon>Morganellaceae</taxon>
        <taxon>Xenorhabdus</taxon>
    </lineage>
</organism>
<proteinExistence type="predicted"/>
<dbReference type="AlphaFoldDB" id="A0A2D0IRT7"/>
<evidence type="ECO:0000259" key="2">
    <source>
        <dbReference type="Pfam" id="PF23771"/>
    </source>
</evidence>
<dbReference type="EMBL" id="NIBT01000008">
    <property type="protein sequence ID" value="PHM24615.1"/>
    <property type="molecule type" value="Genomic_DNA"/>
</dbReference>
<feature type="domain" description="DUF2786" evidence="1">
    <location>
        <begin position="7"/>
        <end position="45"/>
    </location>
</feature>
<protein>
    <submittedName>
        <fullName evidence="4">Uncharacterized protein DUF2786</fullName>
    </submittedName>
</protein>
<sequence>MNHNNERIISKLKKLYALSKSSNPHEAAVALRRAQKLMQAYSISEDEIAFSDIDESISDYWPVGQRRPPVYMLGLIAIIRDAFGVCSLLLNRVDTQVSFYGPKERIALAAYTYEVLGRQLMKARKEYINSQNKRLKTTTKTSRGDKFAEGWVLAVLNEIVRLSMSQEEEELVYQWLSQHQGS</sequence>
<dbReference type="InterPro" id="IPR016868">
    <property type="entry name" value="Phage_B3_Orf5"/>
</dbReference>
<dbReference type="EMBL" id="RAQI01000002">
    <property type="protein sequence ID" value="RKE91254.1"/>
    <property type="molecule type" value="Genomic_DNA"/>
</dbReference>
<gene>
    <name evidence="4" type="ORF">BDE27_1463</name>
    <name evidence="3" type="ORF">Xehl_01865</name>
</gene>
<accession>A0A2D0IRT7</accession>
<comment type="caution">
    <text evidence="3">The sequence shown here is derived from an EMBL/GenBank/DDBJ whole genome shotgun (WGS) entry which is preliminary data.</text>
</comment>
<dbReference type="Pfam" id="PF23771">
    <property type="entry name" value="DUF7168"/>
    <property type="match status" value="1"/>
</dbReference>
<keyword evidence="6" id="KW-1185">Reference proteome</keyword>
<evidence type="ECO:0000313" key="3">
    <source>
        <dbReference type="EMBL" id="PHM24615.1"/>
    </source>
</evidence>
<evidence type="ECO:0000259" key="1">
    <source>
        <dbReference type="Pfam" id="PF10979"/>
    </source>
</evidence>
<evidence type="ECO:0000313" key="5">
    <source>
        <dbReference type="Proteomes" id="UP000225605"/>
    </source>
</evidence>
<dbReference type="Pfam" id="PF10979">
    <property type="entry name" value="DUF2786"/>
    <property type="match status" value="1"/>
</dbReference>
<dbReference type="Proteomes" id="UP000283568">
    <property type="component" value="Unassembled WGS sequence"/>
</dbReference>
<evidence type="ECO:0000313" key="6">
    <source>
        <dbReference type="Proteomes" id="UP000283568"/>
    </source>
</evidence>
<dbReference type="InterPro" id="IPR055592">
    <property type="entry name" value="DUF7168"/>
</dbReference>
<reference evidence="3 5" key="1">
    <citation type="journal article" date="2017" name="Nat. Microbiol.">
        <title>Natural product diversity associated with the nematode symbionts Photorhabdus and Xenorhabdus.</title>
        <authorList>
            <person name="Tobias N.J."/>
            <person name="Wolff H."/>
            <person name="Djahanschiri B."/>
            <person name="Grundmann F."/>
            <person name="Kronenwerth M."/>
            <person name="Shi Y.M."/>
            <person name="Simonyi S."/>
            <person name="Grun P."/>
            <person name="Shapiro-Ilan D."/>
            <person name="Pidot S.J."/>
            <person name="Stinear T.P."/>
            <person name="Ebersberger I."/>
            <person name="Bode H.B."/>
        </authorList>
    </citation>
    <scope>NUCLEOTIDE SEQUENCE [LARGE SCALE GENOMIC DNA]</scope>
    <source>
        <strain evidence="3 5">DSM 16337</strain>
    </source>
</reference>
<name>A0A2D0IRT7_9GAMM</name>
<reference evidence="4 6" key="2">
    <citation type="submission" date="2018-09" db="EMBL/GenBank/DDBJ databases">
        <title>Genomic Encyclopedia of Archaeal and Bacterial Type Strains, Phase II (KMG-II): from individual species to whole genera.</title>
        <authorList>
            <person name="Goeker M."/>
        </authorList>
    </citation>
    <scope>NUCLEOTIDE SEQUENCE [LARGE SCALE GENOMIC DNA]</scope>
    <source>
        <strain evidence="4 6">DSM 16337</strain>
    </source>
</reference>
<evidence type="ECO:0000313" key="4">
    <source>
        <dbReference type="EMBL" id="RKE91254.1"/>
    </source>
</evidence>
<dbReference type="PIRSF" id="PIRSF028111">
    <property type="entry name" value="UCP028111"/>
    <property type="match status" value="1"/>
</dbReference>
<dbReference type="Proteomes" id="UP000225605">
    <property type="component" value="Unassembled WGS sequence"/>
</dbReference>
<dbReference type="InterPro" id="IPR024498">
    <property type="entry name" value="DUF2786"/>
</dbReference>
<feature type="domain" description="DUF7168" evidence="2">
    <location>
        <begin position="52"/>
        <end position="178"/>
    </location>
</feature>